<dbReference type="PRINTS" id="PR00081">
    <property type="entry name" value="GDHRDH"/>
</dbReference>
<accession>A0A6I3KV36</accession>
<dbReference type="InterPro" id="IPR051122">
    <property type="entry name" value="SDR_DHRS6-like"/>
</dbReference>
<dbReference type="NCBIfam" id="NF005449">
    <property type="entry name" value="PRK07041.1"/>
    <property type="match status" value="1"/>
</dbReference>
<keyword evidence="4" id="KW-1185">Reference proteome</keyword>
<keyword evidence="2" id="KW-0560">Oxidoreductase</keyword>
<evidence type="ECO:0000313" key="4">
    <source>
        <dbReference type="Proteomes" id="UP000432464"/>
    </source>
</evidence>
<dbReference type="AlphaFoldDB" id="A0A6I3KV36"/>
<comment type="similarity">
    <text evidence="1">Belongs to the short-chain dehydrogenases/reductases (SDR) family.</text>
</comment>
<dbReference type="PANTHER" id="PTHR43477">
    <property type="entry name" value="DIHYDROANTICAPSIN 7-DEHYDROGENASE"/>
    <property type="match status" value="1"/>
</dbReference>
<dbReference type="GO" id="GO:0016491">
    <property type="term" value="F:oxidoreductase activity"/>
    <property type="evidence" value="ECO:0007669"/>
    <property type="project" value="UniProtKB-KW"/>
</dbReference>
<dbReference type="Pfam" id="PF13561">
    <property type="entry name" value="adh_short_C2"/>
    <property type="match status" value="1"/>
</dbReference>
<evidence type="ECO:0000313" key="3">
    <source>
        <dbReference type="EMBL" id="MTE13417.1"/>
    </source>
</evidence>
<dbReference type="EMBL" id="WMBB01000005">
    <property type="protein sequence ID" value="MTE13417.1"/>
    <property type="molecule type" value="Genomic_DNA"/>
</dbReference>
<name>A0A6I3KV36_9NOCA</name>
<dbReference type="PANTHER" id="PTHR43477:SF1">
    <property type="entry name" value="DIHYDROANTICAPSIN 7-DEHYDROGENASE"/>
    <property type="match status" value="1"/>
</dbReference>
<reference evidence="3 4" key="1">
    <citation type="submission" date="2019-11" db="EMBL/GenBank/DDBJ databases">
        <title>Nocardia sp. nov. CT2-14 isolated from soil.</title>
        <authorList>
            <person name="Kanchanasin P."/>
            <person name="Tanasupawat S."/>
            <person name="Yuki M."/>
            <person name="Kudo T."/>
        </authorList>
    </citation>
    <scope>NUCLEOTIDE SEQUENCE [LARGE SCALE GENOMIC DNA]</scope>
    <source>
        <strain evidence="3 4">CT2-14</strain>
    </source>
</reference>
<protein>
    <submittedName>
        <fullName evidence="3">SDR family oxidoreductase</fullName>
    </submittedName>
</protein>
<dbReference type="Proteomes" id="UP000432464">
    <property type="component" value="Unassembled WGS sequence"/>
</dbReference>
<dbReference type="RefSeq" id="WP_154787900.1">
    <property type="nucleotide sequence ID" value="NZ_WMBB01000005.1"/>
</dbReference>
<comment type="caution">
    <text evidence="3">The sequence shown here is derived from an EMBL/GenBank/DDBJ whole genome shotgun (WGS) entry which is preliminary data.</text>
</comment>
<dbReference type="Gene3D" id="3.40.50.720">
    <property type="entry name" value="NAD(P)-binding Rossmann-like Domain"/>
    <property type="match status" value="1"/>
</dbReference>
<dbReference type="SUPFAM" id="SSF51735">
    <property type="entry name" value="NAD(P)-binding Rossmann-fold domains"/>
    <property type="match status" value="1"/>
</dbReference>
<sequence>MTDKGFSGAAGRAVVVGGGSGMGQAIADALLAEGFEVVIVGRSEQRLADAMRELGEGKLTAIAADITDEEQVSRLFETVGVVDHVISTAADLTGAYGPIATFDFEHGRGFLDVKLIGSMLLAKHARLSETGSLTFISGIAAYRPAVGGAMVATVNAALEGLARALAVELSPIRVNVVSPGWVLTDIWQSMPWDDREERLRAMADKLPVKRLGNPDDIASAVVSLLGNGFVTGTILHVDGGHRLV</sequence>
<organism evidence="3 4">
    <name type="scientific">Nocardia aurantiaca</name>
    <dbReference type="NCBI Taxonomy" id="2675850"/>
    <lineage>
        <taxon>Bacteria</taxon>
        <taxon>Bacillati</taxon>
        <taxon>Actinomycetota</taxon>
        <taxon>Actinomycetes</taxon>
        <taxon>Mycobacteriales</taxon>
        <taxon>Nocardiaceae</taxon>
        <taxon>Nocardia</taxon>
    </lineage>
</organism>
<evidence type="ECO:0000256" key="1">
    <source>
        <dbReference type="ARBA" id="ARBA00006484"/>
    </source>
</evidence>
<dbReference type="InterPro" id="IPR036291">
    <property type="entry name" value="NAD(P)-bd_dom_sf"/>
</dbReference>
<gene>
    <name evidence="3" type="ORF">GLP40_11615</name>
</gene>
<proteinExistence type="inferred from homology"/>
<dbReference type="InterPro" id="IPR002347">
    <property type="entry name" value="SDR_fam"/>
</dbReference>
<evidence type="ECO:0000256" key="2">
    <source>
        <dbReference type="ARBA" id="ARBA00023002"/>
    </source>
</evidence>